<gene>
    <name evidence="2" type="ORF">PGT21_001340</name>
</gene>
<accession>A0A5B0MUN1</accession>
<dbReference type="Proteomes" id="UP000324748">
    <property type="component" value="Unassembled WGS sequence"/>
</dbReference>
<dbReference type="AlphaFoldDB" id="A0A5B0MUN1"/>
<proteinExistence type="predicted"/>
<feature type="compositionally biased region" description="Pro residues" evidence="1">
    <location>
        <begin position="1"/>
        <end position="11"/>
    </location>
</feature>
<dbReference type="OrthoDB" id="2421129at2759"/>
<comment type="caution">
    <text evidence="2">The sequence shown here is derived from an EMBL/GenBank/DDBJ whole genome shotgun (WGS) entry which is preliminary data.</text>
</comment>
<name>A0A5B0MUN1_PUCGR</name>
<feature type="region of interest" description="Disordered" evidence="1">
    <location>
        <begin position="116"/>
        <end position="136"/>
    </location>
</feature>
<dbReference type="EMBL" id="VSWC01000131">
    <property type="protein sequence ID" value="KAA1080292.1"/>
    <property type="molecule type" value="Genomic_DNA"/>
</dbReference>
<sequence>MSTAIPTPPSANPIKPTTSPPNELKKRRQEPSAFHHSPLILPKNPIESSPTGATTTTKPISQPADHQHPTHSLGINSLLIDLTTPIKHHDHPNGILYSAGKDGLIAAWELNLPTRSTATSKKPSGHHPRFQVDQPS</sequence>
<feature type="compositionally biased region" description="Polar residues" evidence="1">
    <location>
        <begin position="46"/>
        <end position="60"/>
    </location>
</feature>
<protein>
    <submittedName>
        <fullName evidence="2">Uncharacterized protein</fullName>
    </submittedName>
</protein>
<feature type="region of interest" description="Disordered" evidence="1">
    <location>
        <begin position="1"/>
        <end position="71"/>
    </location>
</feature>
<evidence type="ECO:0000313" key="2">
    <source>
        <dbReference type="EMBL" id="KAA1080292.1"/>
    </source>
</evidence>
<keyword evidence="3" id="KW-1185">Reference proteome</keyword>
<evidence type="ECO:0000313" key="3">
    <source>
        <dbReference type="Proteomes" id="UP000324748"/>
    </source>
</evidence>
<evidence type="ECO:0000256" key="1">
    <source>
        <dbReference type="SAM" id="MobiDB-lite"/>
    </source>
</evidence>
<reference evidence="2 3" key="1">
    <citation type="submission" date="2019-05" db="EMBL/GenBank/DDBJ databases">
        <title>Emergence of the Ug99 lineage of the wheat stem rust pathogen through somatic hybridization.</title>
        <authorList>
            <person name="Li F."/>
            <person name="Upadhyaya N.M."/>
            <person name="Sperschneider J."/>
            <person name="Matny O."/>
            <person name="Nguyen-Phuc H."/>
            <person name="Mago R."/>
            <person name="Raley C."/>
            <person name="Miller M.E."/>
            <person name="Silverstein K.A.T."/>
            <person name="Henningsen E."/>
            <person name="Hirsch C.D."/>
            <person name="Visser B."/>
            <person name="Pretorius Z.A."/>
            <person name="Steffenson B.J."/>
            <person name="Schwessinger B."/>
            <person name="Dodds P.N."/>
            <person name="Figueroa M."/>
        </authorList>
    </citation>
    <scope>NUCLEOTIDE SEQUENCE [LARGE SCALE GENOMIC DNA]</scope>
    <source>
        <strain evidence="2">21-0</strain>
    </source>
</reference>
<organism evidence="2 3">
    <name type="scientific">Puccinia graminis f. sp. tritici</name>
    <dbReference type="NCBI Taxonomy" id="56615"/>
    <lineage>
        <taxon>Eukaryota</taxon>
        <taxon>Fungi</taxon>
        <taxon>Dikarya</taxon>
        <taxon>Basidiomycota</taxon>
        <taxon>Pucciniomycotina</taxon>
        <taxon>Pucciniomycetes</taxon>
        <taxon>Pucciniales</taxon>
        <taxon>Pucciniaceae</taxon>
        <taxon>Puccinia</taxon>
    </lineage>
</organism>